<reference evidence="2" key="1">
    <citation type="journal article" date="2019" name="Int. J. Syst. Evol. Microbiol.">
        <title>The Global Catalogue of Microorganisms (GCM) 10K type strain sequencing project: providing services to taxonomists for standard genome sequencing and annotation.</title>
        <authorList>
            <consortium name="The Broad Institute Genomics Platform"/>
            <consortium name="The Broad Institute Genome Sequencing Center for Infectious Disease"/>
            <person name="Wu L."/>
            <person name="Ma J."/>
        </authorList>
    </citation>
    <scope>NUCLEOTIDE SEQUENCE [LARGE SCALE GENOMIC DNA]</scope>
    <source>
        <strain evidence="2">KCTC 52473</strain>
    </source>
</reference>
<protein>
    <recommendedName>
        <fullName evidence="3">Restriction endonuclease</fullName>
    </recommendedName>
</protein>
<keyword evidence="2" id="KW-1185">Reference proteome</keyword>
<comment type="caution">
    <text evidence="1">The sequence shown here is derived from an EMBL/GenBank/DDBJ whole genome shotgun (WGS) entry which is preliminary data.</text>
</comment>
<dbReference type="Proteomes" id="UP001595478">
    <property type="component" value="Unassembled WGS sequence"/>
</dbReference>
<dbReference type="EMBL" id="JBHRSW010000039">
    <property type="protein sequence ID" value="MFC3122928.1"/>
    <property type="molecule type" value="Genomic_DNA"/>
</dbReference>
<dbReference type="RefSeq" id="WP_376921055.1">
    <property type="nucleotide sequence ID" value="NZ_JBHRSW010000039.1"/>
</dbReference>
<organism evidence="1 2">
    <name type="scientific">Agaribacter flavus</name>
    <dbReference type="NCBI Taxonomy" id="1902781"/>
    <lineage>
        <taxon>Bacteria</taxon>
        <taxon>Pseudomonadati</taxon>
        <taxon>Pseudomonadota</taxon>
        <taxon>Gammaproteobacteria</taxon>
        <taxon>Alteromonadales</taxon>
        <taxon>Alteromonadaceae</taxon>
        <taxon>Agaribacter</taxon>
    </lineage>
</organism>
<evidence type="ECO:0000313" key="1">
    <source>
        <dbReference type="EMBL" id="MFC3122928.1"/>
    </source>
</evidence>
<sequence>MKILNMEVVAEPTSPYDTEESENTRSIYNHFLLPLQQLLVSHIDPKTETYSHIDFDTIKTGIEGIIDRVPEGTIARIKTIGIDGKSISSPQWKSAKAHRGLMFFLQYFPEFSNLIANVNLLASIAIKSAEVHLKEKISAENFVQAKAFYDQINRQRWTRPLTPSEQQSGVSNLGSFSEALIQKALEGFIDGKNFFKTNNPKVQSYGDFVLMCLPNNLWLSVKSNFARERLLASGYTTDIIGVGFFTDSNEFTSSAKIRNFQRVGFLAMYLPDIPISENQINDQSNTYSEVVRFYNGIDNLPVNINGTKFIRPLSSLSSDLGQLLKEPNLANRIASDF</sequence>
<gene>
    <name evidence="1" type="ORF">ACFOHL_14985</name>
</gene>
<name>A0ABV7FRJ3_9ALTE</name>
<accession>A0ABV7FRJ3</accession>
<evidence type="ECO:0000313" key="2">
    <source>
        <dbReference type="Proteomes" id="UP001595478"/>
    </source>
</evidence>
<evidence type="ECO:0008006" key="3">
    <source>
        <dbReference type="Google" id="ProtNLM"/>
    </source>
</evidence>
<proteinExistence type="predicted"/>